<proteinExistence type="predicted"/>
<dbReference type="PANTHER" id="PTHR33286:SF23">
    <property type="entry name" value="BIFUNCTIONAL INHIBITOR_PLANT LIPID TRANSFER PROTEIN_SEED STORAGE HELICAL DOMAIN-CONTAINING PROTEIN"/>
    <property type="match status" value="1"/>
</dbReference>
<protein>
    <recommendedName>
        <fullName evidence="1">Bifunctional inhibitor/plant lipid transfer protein/seed storage helical domain-containing protein</fullName>
    </recommendedName>
</protein>
<dbReference type="PANTHER" id="PTHR33286">
    <property type="entry name" value="BIFUNCTIONAL INHIBITOR/LIPID-TRANSFER PROTEIN/SEED STORAGE 2S ALBUMIN SUPERFAMILY PROTEIN"/>
    <property type="match status" value="1"/>
</dbReference>
<evidence type="ECO:0000259" key="1">
    <source>
        <dbReference type="Pfam" id="PF14368"/>
    </source>
</evidence>
<evidence type="ECO:0000313" key="2">
    <source>
        <dbReference type="EMBL" id="MBA4646242.1"/>
    </source>
</evidence>
<dbReference type="Pfam" id="PF14368">
    <property type="entry name" value="LTP_2"/>
    <property type="match status" value="1"/>
</dbReference>
<reference evidence="2" key="1">
    <citation type="journal article" date="2013" name="J. Plant Res.">
        <title>Effect of fungi and light on seed germination of three Opuntia species from semiarid lands of central Mexico.</title>
        <authorList>
            <person name="Delgado-Sanchez P."/>
            <person name="Jimenez-Bremont J.F."/>
            <person name="Guerrero-Gonzalez Mde L."/>
            <person name="Flores J."/>
        </authorList>
    </citation>
    <scope>NUCLEOTIDE SEQUENCE</scope>
    <source>
        <tissue evidence="2">Cladode</tissue>
    </source>
</reference>
<accession>A0A7C9DM66</accession>
<dbReference type="AlphaFoldDB" id="A0A7C9DM66"/>
<sequence>MGLMGRESGIIMLKKALMMVLVVACYFNGVIKAEEWGLTPAQCHEERRILISACKPVLMRIPPSSFCCERVRVAHAGCVCPEITPKIAPLIDVNYAISVVQSCGRQVPRHYQCGSITTP</sequence>
<dbReference type="EMBL" id="GISG01145336">
    <property type="protein sequence ID" value="MBA4646242.1"/>
    <property type="molecule type" value="Transcribed_RNA"/>
</dbReference>
<name>A0A7C9DM66_OPUST</name>
<dbReference type="InterPro" id="IPR016140">
    <property type="entry name" value="Bifunc_inhib/LTP/seed_store"/>
</dbReference>
<dbReference type="SUPFAM" id="SSF47699">
    <property type="entry name" value="Bifunctional inhibitor/lipid-transfer protein/seed storage 2S albumin"/>
    <property type="match status" value="1"/>
</dbReference>
<organism evidence="2">
    <name type="scientific">Opuntia streptacantha</name>
    <name type="common">Prickly pear cactus</name>
    <name type="synonym">Opuntia cardona</name>
    <dbReference type="NCBI Taxonomy" id="393608"/>
    <lineage>
        <taxon>Eukaryota</taxon>
        <taxon>Viridiplantae</taxon>
        <taxon>Streptophyta</taxon>
        <taxon>Embryophyta</taxon>
        <taxon>Tracheophyta</taxon>
        <taxon>Spermatophyta</taxon>
        <taxon>Magnoliopsida</taxon>
        <taxon>eudicotyledons</taxon>
        <taxon>Gunneridae</taxon>
        <taxon>Pentapetalae</taxon>
        <taxon>Caryophyllales</taxon>
        <taxon>Cactineae</taxon>
        <taxon>Cactaceae</taxon>
        <taxon>Opuntioideae</taxon>
        <taxon>Opuntia</taxon>
    </lineage>
</organism>
<reference evidence="2" key="2">
    <citation type="submission" date="2020-07" db="EMBL/GenBank/DDBJ databases">
        <authorList>
            <person name="Vera ALvarez R."/>
            <person name="Arias-Moreno D.M."/>
            <person name="Jimenez-Jacinto V."/>
            <person name="Jimenez-Bremont J.F."/>
            <person name="Swaminathan K."/>
            <person name="Moose S.P."/>
            <person name="Guerrero-Gonzalez M.L."/>
            <person name="Marino-Ramirez L."/>
            <person name="Landsman D."/>
            <person name="Rodriguez-Kessler M."/>
            <person name="Delgado-Sanchez P."/>
        </authorList>
    </citation>
    <scope>NUCLEOTIDE SEQUENCE</scope>
    <source>
        <tissue evidence="2">Cladode</tissue>
    </source>
</reference>
<dbReference type="Gene3D" id="1.10.110.10">
    <property type="entry name" value="Plant lipid-transfer and hydrophobic proteins"/>
    <property type="match status" value="1"/>
</dbReference>
<feature type="domain" description="Bifunctional inhibitor/plant lipid transfer protein/seed storage helical" evidence="1">
    <location>
        <begin position="39"/>
        <end position="113"/>
    </location>
</feature>
<dbReference type="InterPro" id="IPR036312">
    <property type="entry name" value="Bifun_inhib/LTP/seed_sf"/>
</dbReference>